<reference evidence="6 7" key="1">
    <citation type="submission" date="2016-10" db="EMBL/GenBank/DDBJ databases">
        <title>Complete Genome Sequence of the Nonylphenol-Degrading Bacterium Sphingobium cloacae JCM 10874T.</title>
        <authorList>
            <person name="Ootsuka M."/>
            <person name="Nishizawa T."/>
            <person name="Ohta H."/>
        </authorList>
    </citation>
    <scope>NUCLEOTIDE SEQUENCE [LARGE SCALE GENOMIC DNA]</scope>
    <source>
        <strain evidence="6 7">JCM 10874</strain>
        <plasmid evidence="7">psclo_6 dna</plasmid>
    </source>
</reference>
<name>A0A1E1F988_9SPHN</name>
<feature type="domain" description="Pirin N-terminal" evidence="4">
    <location>
        <begin position="28"/>
        <end position="131"/>
    </location>
</feature>
<dbReference type="CDD" id="cd02247">
    <property type="entry name" value="cupin_pirin_C"/>
    <property type="match status" value="1"/>
</dbReference>
<dbReference type="GO" id="GO:0046872">
    <property type="term" value="F:metal ion binding"/>
    <property type="evidence" value="ECO:0007669"/>
    <property type="project" value="UniProtKB-KW"/>
</dbReference>
<feature type="domain" description="Pirin C-terminal" evidence="5">
    <location>
        <begin position="184"/>
        <end position="284"/>
    </location>
</feature>
<evidence type="ECO:0000256" key="3">
    <source>
        <dbReference type="RuleBase" id="RU003457"/>
    </source>
</evidence>
<dbReference type="InterPro" id="IPR008778">
    <property type="entry name" value="Pirin_C_dom"/>
</dbReference>
<dbReference type="Pfam" id="PF02678">
    <property type="entry name" value="Pirin"/>
    <property type="match status" value="1"/>
</dbReference>
<dbReference type="InterPro" id="IPR003829">
    <property type="entry name" value="Pirin_N_dom"/>
</dbReference>
<proteinExistence type="inferred from homology"/>
<dbReference type="CDD" id="cd02909">
    <property type="entry name" value="cupin_pirin_N"/>
    <property type="match status" value="1"/>
</dbReference>
<comment type="similarity">
    <text evidence="1 3">Belongs to the pirin family.</text>
</comment>
<dbReference type="RefSeq" id="WP_066522347.1">
    <property type="nucleotide sequence ID" value="NZ_AP017660.1"/>
</dbReference>
<accession>A0A1E1F988</accession>
<dbReference type="Gene3D" id="2.60.120.10">
    <property type="entry name" value="Jelly Rolls"/>
    <property type="match status" value="2"/>
</dbReference>
<dbReference type="InterPro" id="IPR014710">
    <property type="entry name" value="RmlC-like_jellyroll"/>
</dbReference>
<dbReference type="SUPFAM" id="SSF51182">
    <property type="entry name" value="RmlC-like cupins"/>
    <property type="match status" value="1"/>
</dbReference>
<protein>
    <recommendedName>
        <fullName evidence="8">Pirin</fullName>
    </recommendedName>
</protein>
<evidence type="ECO:0000259" key="4">
    <source>
        <dbReference type="Pfam" id="PF02678"/>
    </source>
</evidence>
<gene>
    <name evidence="6" type="ORF">SCLO_6000420</name>
</gene>
<organism evidence="6 7">
    <name type="scientific">Sphingobium cloacae</name>
    <dbReference type="NCBI Taxonomy" id="120107"/>
    <lineage>
        <taxon>Bacteria</taxon>
        <taxon>Pseudomonadati</taxon>
        <taxon>Pseudomonadota</taxon>
        <taxon>Alphaproteobacteria</taxon>
        <taxon>Sphingomonadales</taxon>
        <taxon>Sphingomonadaceae</taxon>
        <taxon>Sphingobium</taxon>
    </lineage>
</organism>
<evidence type="ECO:0000259" key="5">
    <source>
        <dbReference type="Pfam" id="PF05726"/>
    </source>
</evidence>
<dbReference type="PIRSF" id="PIRSF006232">
    <property type="entry name" value="Pirin"/>
    <property type="match status" value="1"/>
</dbReference>
<dbReference type="AlphaFoldDB" id="A0A1E1F988"/>
<evidence type="ECO:0008006" key="8">
    <source>
        <dbReference type="Google" id="ProtNLM"/>
    </source>
</evidence>
<feature type="binding site" evidence="2">
    <location>
        <position position="111"/>
    </location>
    <ligand>
        <name>Fe cation</name>
        <dbReference type="ChEBI" id="CHEBI:24875"/>
    </ligand>
</feature>
<dbReference type="OrthoDB" id="9780903at2"/>
<feature type="binding site" evidence="2">
    <location>
        <position position="67"/>
    </location>
    <ligand>
        <name>Fe cation</name>
        <dbReference type="ChEBI" id="CHEBI:24875"/>
    </ligand>
</feature>
<dbReference type="Proteomes" id="UP000218272">
    <property type="component" value="Plasmid pSCLO_6"/>
</dbReference>
<keyword evidence="2" id="KW-0408">Iron</keyword>
<evidence type="ECO:0000313" key="6">
    <source>
        <dbReference type="EMBL" id="BAV66991.1"/>
    </source>
</evidence>
<geneLocation type="plasmid" evidence="7">
    <name>psclo_6 dna</name>
</geneLocation>
<feature type="binding site" evidence="2">
    <location>
        <position position="109"/>
    </location>
    <ligand>
        <name>Fe cation</name>
        <dbReference type="ChEBI" id="CHEBI:24875"/>
    </ligand>
</feature>
<comment type="cofactor">
    <cofactor evidence="2">
        <name>Fe cation</name>
        <dbReference type="ChEBI" id="CHEBI:24875"/>
    </cofactor>
    <text evidence="2">Binds 1 Fe cation per subunit.</text>
</comment>
<dbReference type="InterPro" id="IPR011051">
    <property type="entry name" value="RmlC_Cupin_sf"/>
</dbReference>
<dbReference type="PANTHER" id="PTHR13903">
    <property type="entry name" value="PIRIN-RELATED"/>
    <property type="match status" value="1"/>
</dbReference>
<evidence type="ECO:0000256" key="2">
    <source>
        <dbReference type="PIRSR" id="PIRSR006232-1"/>
    </source>
</evidence>
<keyword evidence="2" id="KW-0479">Metal-binding</keyword>
<evidence type="ECO:0000256" key="1">
    <source>
        <dbReference type="ARBA" id="ARBA00008416"/>
    </source>
</evidence>
<dbReference type="InterPro" id="IPR012093">
    <property type="entry name" value="Pirin"/>
</dbReference>
<keyword evidence="7" id="KW-1185">Reference proteome</keyword>
<dbReference type="EMBL" id="AP017660">
    <property type="protein sequence ID" value="BAV66991.1"/>
    <property type="molecule type" value="Genomic_DNA"/>
</dbReference>
<dbReference type="Pfam" id="PF05726">
    <property type="entry name" value="Pirin_C"/>
    <property type="match status" value="1"/>
</dbReference>
<dbReference type="KEGG" id="sclo:SCLO_6000420"/>
<keyword evidence="6" id="KW-0614">Plasmid</keyword>
<feature type="binding site" evidence="2">
    <location>
        <position position="65"/>
    </location>
    <ligand>
        <name>Fe cation</name>
        <dbReference type="ChEBI" id="CHEBI:24875"/>
    </ligand>
</feature>
<sequence length="299" mass="33095">MSTLTHPSEGVDTVVVPNSRDLGDGFFVRRALPSPQRQMVGPFIFFDEMGPVAFRGGQGLDVRPHPHIGLSTLTYLLEGEIVHRDSLGIHQTIRPGEINWMTAGRGIVHSERTDLDTRKSDSVLSGLQVWIALPTADEETAPSFDHFKAQEIPIEDEGGVRFTLIAGQSEGLQSPVKTFSDLVYAEIQLQHGARYKANDEHIERAFYVVSGAIEVVGQTGSFGAGQLVVLKPHAEVIIRASGQTGVMLIGGEPFPEERHVYWNLVSSRPDRIEQAKEDWRHDRFARVPDETDFIPLPSV</sequence>
<dbReference type="PANTHER" id="PTHR13903:SF8">
    <property type="entry name" value="PIRIN"/>
    <property type="match status" value="1"/>
</dbReference>
<evidence type="ECO:0000313" key="7">
    <source>
        <dbReference type="Proteomes" id="UP000218272"/>
    </source>
</evidence>